<protein>
    <submittedName>
        <fullName evidence="1">Uncharacterized protein</fullName>
    </submittedName>
</protein>
<accession>A0A0D0SJU1</accession>
<dbReference type="AlphaFoldDB" id="A0A0D0SJU1"/>
<evidence type="ECO:0000313" key="1">
    <source>
        <dbReference type="EMBL" id="KIR22283.1"/>
    </source>
</evidence>
<proteinExistence type="predicted"/>
<evidence type="ECO:0000313" key="2">
    <source>
        <dbReference type="Proteomes" id="UP000032210"/>
    </source>
</evidence>
<name>A0A0D0SJU1_PSEFL</name>
<sequence>MLRHNATDNSVTRLVISGVLLLFLGHDHGFALGAHHDLVFGQLKLFHFNNALAGTGSEQGSLVDQVSQVSTGEPRRTTGNHSRCHVVTHWHFAHVYFQDLFTATDIRQANHDLTVETARTQQCRVQHVRTVGRSDDDNAVIHFETIHLDQQLVEGLLTLIVTTTHAGATMATNGIDFIDKDDARSMFLGLFEHVANTTGTHADEHLDEVRAGNREERHLGLPGNRLGQQGFTGTRRTHHQHAARNTTTQALELARIAQKLYQFADFFLGFIATGNVSQGGLHLIFGEQARLALAEAHRPALASRPALHLAHEEHEHGDNHQDREAGYQELCPDTLLLRLLAFHDDLIIHQVADQPIVLNCRTNGLEAVAINALTGNHVAINRYALDLAILDLLDEVGIVEGLRLVRAGEVVHHRHQDSRDDQPQDQILCHIVQLTTL</sequence>
<dbReference type="Proteomes" id="UP000032210">
    <property type="component" value="Unassembled WGS sequence"/>
</dbReference>
<organism evidence="1 2">
    <name type="scientific">Pseudomonas fluorescens</name>
    <dbReference type="NCBI Taxonomy" id="294"/>
    <lineage>
        <taxon>Bacteria</taxon>
        <taxon>Pseudomonadati</taxon>
        <taxon>Pseudomonadota</taxon>
        <taxon>Gammaproteobacteria</taxon>
        <taxon>Pseudomonadales</taxon>
        <taxon>Pseudomonadaceae</taxon>
        <taxon>Pseudomonas</taxon>
    </lineage>
</organism>
<gene>
    <name evidence="1" type="ORF">PFLU3_21630</name>
</gene>
<reference evidence="1 2" key="1">
    <citation type="submission" date="2015-01" db="EMBL/GenBank/DDBJ databases">
        <title>Genome sequence of the beneficial rhizobacterium Pseudomonas fluorescens 2-79.</title>
        <authorList>
            <person name="Thuermer A."/>
            <person name="Daniel R."/>
        </authorList>
    </citation>
    <scope>NUCLEOTIDE SEQUENCE [LARGE SCALE GENOMIC DNA]</scope>
    <source>
        <strain evidence="1 2">2-79</strain>
    </source>
</reference>
<comment type="caution">
    <text evidence="1">The sequence shown here is derived from an EMBL/GenBank/DDBJ whole genome shotgun (WGS) entry which is preliminary data.</text>
</comment>
<dbReference type="EMBL" id="JXCQ01000014">
    <property type="protein sequence ID" value="KIR22283.1"/>
    <property type="molecule type" value="Genomic_DNA"/>
</dbReference>